<dbReference type="GO" id="GO:0045893">
    <property type="term" value="P:positive regulation of DNA-templated transcription"/>
    <property type="evidence" value="ECO:0007669"/>
    <property type="project" value="InterPro"/>
</dbReference>
<dbReference type="InterPro" id="IPR009061">
    <property type="entry name" value="DNA-bd_dom_put_sf"/>
</dbReference>
<dbReference type="SUPFAM" id="SSF46955">
    <property type="entry name" value="Putative DNA-binding domain"/>
    <property type="match status" value="1"/>
</dbReference>
<dbReference type="InterPro" id="IPR015358">
    <property type="entry name" value="Tscrpt_reg_MerR_DNA-bd"/>
</dbReference>
<protein>
    <submittedName>
        <fullName evidence="7">Cu(I)-responsive transcriptional regulator</fullName>
    </submittedName>
</protein>
<dbReference type="GO" id="GO:0003700">
    <property type="term" value="F:DNA-binding transcription factor activity"/>
    <property type="evidence" value="ECO:0007669"/>
    <property type="project" value="InterPro"/>
</dbReference>
<dbReference type="EMBL" id="JACHHZ010000004">
    <property type="protein sequence ID" value="MBB6094984.1"/>
    <property type="molecule type" value="Genomic_DNA"/>
</dbReference>
<proteinExistence type="predicted"/>
<dbReference type="InterPro" id="IPR011789">
    <property type="entry name" value="CueR"/>
</dbReference>
<dbReference type="PROSITE" id="PS00552">
    <property type="entry name" value="HTH_MERR_1"/>
    <property type="match status" value="1"/>
</dbReference>
<evidence type="ECO:0000256" key="5">
    <source>
        <dbReference type="ARBA" id="ARBA00023163"/>
    </source>
</evidence>
<dbReference type="AlphaFoldDB" id="A0A841HQR6"/>
<dbReference type="GO" id="GO:0003677">
    <property type="term" value="F:DNA binding"/>
    <property type="evidence" value="ECO:0007669"/>
    <property type="project" value="UniProtKB-KW"/>
</dbReference>
<dbReference type="PRINTS" id="PR00040">
    <property type="entry name" value="HTHMERR"/>
</dbReference>
<dbReference type="InterPro" id="IPR047057">
    <property type="entry name" value="MerR_fam"/>
</dbReference>
<name>A0A841HQR6_9GAMM</name>
<evidence type="ECO:0000256" key="3">
    <source>
        <dbReference type="ARBA" id="ARBA00023015"/>
    </source>
</evidence>
<dbReference type="Gene3D" id="1.10.1660.10">
    <property type="match status" value="1"/>
</dbReference>
<dbReference type="GO" id="GO:0005507">
    <property type="term" value="F:copper ion binding"/>
    <property type="evidence" value="ECO:0007669"/>
    <property type="project" value="InterPro"/>
</dbReference>
<dbReference type="Pfam" id="PF00376">
    <property type="entry name" value="MerR"/>
    <property type="match status" value="1"/>
</dbReference>
<dbReference type="PANTHER" id="PTHR30204:SF94">
    <property type="entry name" value="HEAVY METAL-DEPENDENT TRANSCRIPTIONAL REGULATOR HI_0293-RELATED"/>
    <property type="match status" value="1"/>
</dbReference>
<dbReference type="PANTHER" id="PTHR30204">
    <property type="entry name" value="REDOX-CYCLING DRUG-SENSING TRANSCRIPTIONAL ACTIVATOR SOXR"/>
    <property type="match status" value="1"/>
</dbReference>
<evidence type="ECO:0000256" key="2">
    <source>
        <dbReference type="ARBA" id="ARBA00022490"/>
    </source>
</evidence>
<gene>
    <name evidence="7" type="ORF">HNQ60_003871</name>
</gene>
<feature type="domain" description="HTH merR-type" evidence="6">
    <location>
        <begin position="30"/>
        <end position="99"/>
    </location>
</feature>
<organism evidence="7 8">
    <name type="scientific">Povalibacter uvarum</name>
    <dbReference type="NCBI Taxonomy" id="732238"/>
    <lineage>
        <taxon>Bacteria</taxon>
        <taxon>Pseudomonadati</taxon>
        <taxon>Pseudomonadota</taxon>
        <taxon>Gammaproteobacteria</taxon>
        <taxon>Steroidobacterales</taxon>
        <taxon>Steroidobacteraceae</taxon>
        <taxon>Povalibacter</taxon>
    </lineage>
</organism>
<comment type="caution">
    <text evidence="7">The sequence shown here is derived from an EMBL/GenBank/DDBJ whole genome shotgun (WGS) entry which is preliminary data.</text>
</comment>
<dbReference type="PROSITE" id="PS50937">
    <property type="entry name" value="HTH_MERR_2"/>
    <property type="match status" value="1"/>
</dbReference>
<dbReference type="NCBIfam" id="TIGR02044">
    <property type="entry name" value="CueR"/>
    <property type="match status" value="1"/>
</dbReference>
<evidence type="ECO:0000259" key="6">
    <source>
        <dbReference type="PROSITE" id="PS50937"/>
    </source>
</evidence>
<sequence>MARFIIALQPRGIMSAKSLPELAAAKQQGLYSIGRAAEVSGVTPKMIRHYESHGLIPKAARTLGDYRVYKESEVHALRFIRRARGLGFSMNEISGLLSLWRNQRRASAEVKRLATRHITELDAKIEELRSMRAALADLALNCHGDDRPECPILDDLSRLPPVE</sequence>
<evidence type="ECO:0000256" key="1">
    <source>
        <dbReference type="ARBA" id="ARBA00004496"/>
    </source>
</evidence>
<dbReference type="Pfam" id="PF09278">
    <property type="entry name" value="MerR-DNA-bind"/>
    <property type="match status" value="1"/>
</dbReference>
<keyword evidence="4" id="KW-0238">DNA-binding</keyword>
<dbReference type="InterPro" id="IPR000551">
    <property type="entry name" value="MerR-type_HTH_dom"/>
</dbReference>
<dbReference type="SMART" id="SM00422">
    <property type="entry name" value="HTH_MERR"/>
    <property type="match status" value="1"/>
</dbReference>
<keyword evidence="3" id="KW-0805">Transcription regulation</keyword>
<keyword evidence="5" id="KW-0804">Transcription</keyword>
<dbReference type="Proteomes" id="UP000588068">
    <property type="component" value="Unassembled WGS sequence"/>
</dbReference>
<comment type="subcellular location">
    <subcellularLocation>
        <location evidence="1">Cytoplasm</location>
    </subcellularLocation>
</comment>
<keyword evidence="8" id="KW-1185">Reference proteome</keyword>
<keyword evidence="2" id="KW-0963">Cytoplasm</keyword>
<reference evidence="7 8" key="1">
    <citation type="submission" date="2020-08" db="EMBL/GenBank/DDBJ databases">
        <title>Genomic Encyclopedia of Type Strains, Phase IV (KMG-IV): sequencing the most valuable type-strain genomes for metagenomic binning, comparative biology and taxonomic classification.</title>
        <authorList>
            <person name="Goeker M."/>
        </authorList>
    </citation>
    <scope>NUCLEOTIDE SEQUENCE [LARGE SCALE GENOMIC DNA]</scope>
    <source>
        <strain evidence="7 8">DSM 26723</strain>
    </source>
</reference>
<accession>A0A841HQR6</accession>
<dbReference type="GO" id="GO:0005737">
    <property type="term" value="C:cytoplasm"/>
    <property type="evidence" value="ECO:0007669"/>
    <property type="project" value="UniProtKB-SubCell"/>
</dbReference>
<evidence type="ECO:0000313" key="8">
    <source>
        <dbReference type="Proteomes" id="UP000588068"/>
    </source>
</evidence>
<evidence type="ECO:0000256" key="4">
    <source>
        <dbReference type="ARBA" id="ARBA00023125"/>
    </source>
</evidence>
<evidence type="ECO:0000313" key="7">
    <source>
        <dbReference type="EMBL" id="MBB6094984.1"/>
    </source>
</evidence>